<dbReference type="EMBL" id="VUJX02000002">
    <property type="protein sequence ID" value="KAL0941272.1"/>
    <property type="molecule type" value="Genomic_DNA"/>
</dbReference>
<evidence type="ECO:0000313" key="2">
    <source>
        <dbReference type="Proteomes" id="UP000805649"/>
    </source>
</evidence>
<keyword evidence="2" id="KW-1185">Reference proteome</keyword>
<proteinExistence type="predicted"/>
<gene>
    <name evidence="1" type="ORF">CTRU02_204035</name>
</gene>
<protein>
    <submittedName>
        <fullName evidence="1">Uncharacterized protein</fullName>
    </submittedName>
</protein>
<accession>A0ACC3ZBI9</accession>
<evidence type="ECO:0000313" key="1">
    <source>
        <dbReference type="EMBL" id="KAL0941272.1"/>
    </source>
</evidence>
<dbReference type="Proteomes" id="UP000805649">
    <property type="component" value="Unassembled WGS sequence"/>
</dbReference>
<name>A0ACC3ZBI9_COLTU</name>
<reference evidence="1 2" key="1">
    <citation type="journal article" date="2020" name="Phytopathology">
        <title>Genome Sequence Resources of Colletotrichum truncatum, C. plurivorum, C. musicola, and C. sojae: Four Species Pathogenic to Soybean (Glycine max).</title>
        <authorList>
            <person name="Rogerio F."/>
            <person name="Boufleur T.R."/>
            <person name="Ciampi-Guillardi M."/>
            <person name="Sukno S.A."/>
            <person name="Thon M.R."/>
            <person name="Massola Junior N.S."/>
            <person name="Baroncelli R."/>
        </authorList>
    </citation>
    <scope>NUCLEOTIDE SEQUENCE [LARGE SCALE GENOMIC DNA]</scope>
    <source>
        <strain evidence="1 2">CMES1059</strain>
    </source>
</reference>
<organism evidence="1 2">
    <name type="scientific">Colletotrichum truncatum</name>
    <name type="common">Anthracnose fungus</name>
    <name type="synonym">Colletotrichum capsici</name>
    <dbReference type="NCBI Taxonomy" id="5467"/>
    <lineage>
        <taxon>Eukaryota</taxon>
        <taxon>Fungi</taxon>
        <taxon>Dikarya</taxon>
        <taxon>Ascomycota</taxon>
        <taxon>Pezizomycotina</taxon>
        <taxon>Sordariomycetes</taxon>
        <taxon>Hypocreomycetidae</taxon>
        <taxon>Glomerellales</taxon>
        <taxon>Glomerellaceae</taxon>
        <taxon>Colletotrichum</taxon>
        <taxon>Colletotrichum truncatum species complex</taxon>
    </lineage>
</organism>
<comment type="caution">
    <text evidence="1">The sequence shown here is derived from an EMBL/GenBank/DDBJ whole genome shotgun (WGS) entry which is preliminary data.</text>
</comment>
<sequence length="219" mass="26092">MSTFHPFPRLPLELRQHIWELSMEPREVPAGKLYPTSISRPPRIPPPSVLQACVESRLYLQSYYKKAFVSEKAPNYTWVNFDIDTVYITQNTMEDMEEERPLIRWLIVESSDEEIFTFDHAPYLFHMPALETVTILHRVPFGMVHKTWWYAYHHLMLEFYFYREPVRFYTKVICAEDPQREINKDNYFQLACDMIREEFEGRSGTNESDYQISGGGDEV</sequence>